<sequence>MPEEPGAYAPTNGIRLWYREEGDPGGEPLLLIMGLNSQLILWPDELVRELGERRYRVIRFDNRDCGRSDKIAATVPPGGGPAYHLVDLAADTVGLLDHLGIERAHVVGASMGGMVAQLIAIHHPERAATLTSIMSTTGNPLVGYPTPEAVAAVQEPTPTEREAAIDHITNVYTVIGSRTHAEAEHPRRRQFAADSFDRGLHPRGAQRQFAAILSAVDRTPRLRELDLPTAVVHGAEDALIDVSGGRTTHELVSGSTYREFPDMGHDLPAVLLPELVDIIDANARTRSALSTQ</sequence>
<dbReference type="KEGG" id="sesp:BN6_23170"/>
<dbReference type="Gene3D" id="3.40.50.1820">
    <property type="entry name" value="alpha/beta hydrolase"/>
    <property type="match status" value="1"/>
</dbReference>
<evidence type="ECO:0000313" key="2">
    <source>
        <dbReference type="EMBL" id="CCH29636.1"/>
    </source>
</evidence>
<dbReference type="Proteomes" id="UP000006281">
    <property type="component" value="Chromosome"/>
</dbReference>
<keyword evidence="2" id="KW-0378">Hydrolase</keyword>
<organism evidence="2 3">
    <name type="scientific">Saccharothrix espanaensis (strain ATCC 51144 / DSM 44229 / JCM 9112 / NBRC 15066 / NRRL 15764)</name>
    <dbReference type="NCBI Taxonomy" id="1179773"/>
    <lineage>
        <taxon>Bacteria</taxon>
        <taxon>Bacillati</taxon>
        <taxon>Actinomycetota</taxon>
        <taxon>Actinomycetes</taxon>
        <taxon>Pseudonocardiales</taxon>
        <taxon>Pseudonocardiaceae</taxon>
        <taxon>Saccharothrix</taxon>
    </lineage>
</organism>
<dbReference type="PANTHER" id="PTHR43433:SF5">
    <property type="entry name" value="AB HYDROLASE-1 DOMAIN-CONTAINING PROTEIN"/>
    <property type="match status" value="1"/>
</dbReference>
<dbReference type="RefSeq" id="WP_015099748.1">
    <property type="nucleotide sequence ID" value="NC_019673.1"/>
</dbReference>
<dbReference type="BioCyc" id="SESP1179773:BN6_RS11265-MONOMER"/>
<keyword evidence="3" id="KW-1185">Reference proteome</keyword>
<dbReference type="InterPro" id="IPR029058">
    <property type="entry name" value="AB_hydrolase_fold"/>
</dbReference>
<reference evidence="2 3" key="1">
    <citation type="journal article" date="2012" name="BMC Genomics">
        <title>Complete genome sequence of Saccharothrix espanaensis DSM 44229T and comparison to the other completely sequenced Pseudonocardiaceae.</title>
        <authorList>
            <person name="Strobel T."/>
            <person name="Al-Dilaimi A."/>
            <person name="Blom J."/>
            <person name="Gessner A."/>
            <person name="Kalinowski J."/>
            <person name="Luzhetska M."/>
            <person name="Puhler A."/>
            <person name="Szczepanowski R."/>
            <person name="Bechthold A."/>
            <person name="Ruckert C."/>
        </authorList>
    </citation>
    <scope>NUCLEOTIDE SEQUENCE [LARGE SCALE GENOMIC DNA]</scope>
    <source>
        <strain evidence="3">ATCC 51144 / DSM 44229 / JCM 9112 / NBRC 15066 / NRRL 15764</strain>
    </source>
</reference>
<dbReference type="InterPro" id="IPR050471">
    <property type="entry name" value="AB_hydrolase"/>
</dbReference>
<protein>
    <submittedName>
        <fullName evidence="2">Alpha/beta hydrolase fold containing protein</fullName>
    </submittedName>
</protein>
<dbReference type="eggNOG" id="COG2267">
    <property type="taxonomic scope" value="Bacteria"/>
</dbReference>
<gene>
    <name evidence="2" type="ordered locus">BN6_23170</name>
</gene>
<dbReference type="EMBL" id="HE804045">
    <property type="protein sequence ID" value="CCH29636.1"/>
    <property type="molecule type" value="Genomic_DNA"/>
</dbReference>
<dbReference type="Pfam" id="PF00561">
    <property type="entry name" value="Abhydrolase_1"/>
    <property type="match status" value="1"/>
</dbReference>
<dbReference type="PRINTS" id="PR00111">
    <property type="entry name" value="ABHYDROLASE"/>
</dbReference>
<dbReference type="AlphaFoldDB" id="K0JUN9"/>
<proteinExistence type="predicted"/>
<accession>K0JUN9</accession>
<dbReference type="HOGENOM" id="CLU_020336_0_1_11"/>
<evidence type="ECO:0000259" key="1">
    <source>
        <dbReference type="Pfam" id="PF00561"/>
    </source>
</evidence>
<dbReference type="STRING" id="1179773.BN6_23170"/>
<name>K0JUN9_SACES</name>
<dbReference type="GO" id="GO:0046503">
    <property type="term" value="P:glycerolipid catabolic process"/>
    <property type="evidence" value="ECO:0007669"/>
    <property type="project" value="TreeGrafter"/>
</dbReference>
<dbReference type="PANTHER" id="PTHR43433">
    <property type="entry name" value="HYDROLASE, ALPHA/BETA FOLD FAMILY PROTEIN"/>
    <property type="match status" value="1"/>
</dbReference>
<dbReference type="InterPro" id="IPR000073">
    <property type="entry name" value="AB_hydrolase_1"/>
</dbReference>
<dbReference type="SUPFAM" id="SSF53474">
    <property type="entry name" value="alpha/beta-Hydrolases"/>
    <property type="match status" value="1"/>
</dbReference>
<feature type="domain" description="AB hydrolase-1" evidence="1">
    <location>
        <begin position="28"/>
        <end position="266"/>
    </location>
</feature>
<dbReference type="PATRIC" id="fig|1179773.3.peg.2314"/>
<dbReference type="GO" id="GO:0004806">
    <property type="term" value="F:triacylglycerol lipase activity"/>
    <property type="evidence" value="ECO:0007669"/>
    <property type="project" value="TreeGrafter"/>
</dbReference>
<evidence type="ECO:0000313" key="3">
    <source>
        <dbReference type="Proteomes" id="UP000006281"/>
    </source>
</evidence>
<dbReference type="OrthoDB" id="8957634at2"/>